<dbReference type="CDD" id="cd06173">
    <property type="entry name" value="MFS_MefA_like"/>
    <property type="match status" value="1"/>
</dbReference>
<keyword evidence="13" id="KW-1185">Reference proteome</keyword>
<evidence type="ECO:0000256" key="5">
    <source>
        <dbReference type="ARBA" id="ARBA00022989"/>
    </source>
</evidence>
<evidence type="ECO:0000256" key="6">
    <source>
        <dbReference type="ARBA" id="ARBA00023136"/>
    </source>
</evidence>
<keyword evidence="3" id="KW-1003">Cell membrane</keyword>
<comment type="caution">
    <text evidence="12">The sequence shown here is derived from an EMBL/GenBank/DDBJ whole genome shotgun (WGS) entry which is preliminary data.</text>
</comment>
<comment type="similarity">
    <text evidence="7">Belongs to the major facilitator superfamily. Drug:H(+) antiporter-3 (DHA3) (TC 2.A.1.21) family.</text>
</comment>
<dbReference type="InterPro" id="IPR011701">
    <property type="entry name" value="MFS"/>
</dbReference>
<keyword evidence="5 10" id="KW-1133">Transmembrane helix</keyword>
<dbReference type="RefSeq" id="WP_344110690.1">
    <property type="nucleotide sequence ID" value="NZ_BAAANE010000004.1"/>
</dbReference>
<accession>A0ABN2F7I8</accession>
<reference evidence="12 13" key="1">
    <citation type="journal article" date="2019" name="Int. J. Syst. Evol. Microbiol.">
        <title>The Global Catalogue of Microorganisms (GCM) 10K type strain sequencing project: providing services to taxonomists for standard genome sequencing and annotation.</title>
        <authorList>
            <consortium name="The Broad Institute Genomics Platform"/>
            <consortium name="The Broad Institute Genome Sequencing Center for Infectious Disease"/>
            <person name="Wu L."/>
            <person name="Ma J."/>
        </authorList>
    </citation>
    <scope>NUCLEOTIDE SEQUENCE [LARGE SCALE GENOMIC DNA]</scope>
    <source>
        <strain evidence="12 13">JCM 14306</strain>
    </source>
</reference>
<evidence type="ECO:0000313" key="13">
    <source>
        <dbReference type="Proteomes" id="UP001501319"/>
    </source>
</evidence>
<evidence type="ECO:0000313" key="12">
    <source>
        <dbReference type="EMBL" id="GAA1631625.1"/>
    </source>
</evidence>
<dbReference type="InterPro" id="IPR020846">
    <property type="entry name" value="MFS_dom"/>
</dbReference>
<dbReference type="PANTHER" id="PTHR23513">
    <property type="entry name" value="INTEGRAL MEMBRANE EFFLUX PROTEIN-RELATED"/>
    <property type="match status" value="1"/>
</dbReference>
<evidence type="ECO:0000256" key="3">
    <source>
        <dbReference type="ARBA" id="ARBA00022475"/>
    </source>
</evidence>
<evidence type="ECO:0000256" key="2">
    <source>
        <dbReference type="ARBA" id="ARBA00022448"/>
    </source>
</evidence>
<keyword evidence="4 10" id="KW-0812">Transmembrane</keyword>
<evidence type="ECO:0000256" key="9">
    <source>
        <dbReference type="SAM" id="MobiDB-lite"/>
    </source>
</evidence>
<evidence type="ECO:0000259" key="11">
    <source>
        <dbReference type="PROSITE" id="PS50850"/>
    </source>
</evidence>
<evidence type="ECO:0000256" key="8">
    <source>
        <dbReference type="ARBA" id="ARBA00040914"/>
    </source>
</evidence>
<feature type="transmembrane region" description="Helical" evidence="10">
    <location>
        <begin position="255"/>
        <end position="278"/>
    </location>
</feature>
<dbReference type="InterPro" id="IPR036259">
    <property type="entry name" value="MFS_trans_sf"/>
</dbReference>
<feature type="transmembrane region" description="Helical" evidence="10">
    <location>
        <begin position="317"/>
        <end position="336"/>
    </location>
</feature>
<comment type="subcellular location">
    <subcellularLocation>
        <location evidence="1">Cell inner membrane</location>
        <topology evidence="1">Multi-pass membrane protein</topology>
    </subcellularLocation>
</comment>
<organism evidence="12 13">
    <name type="scientific">Kribbella alba</name>
    <dbReference type="NCBI Taxonomy" id="190197"/>
    <lineage>
        <taxon>Bacteria</taxon>
        <taxon>Bacillati</taxon>
        <taxon>Actinomycetota</taxon>
        <taxon>Actinomycetes</taxon>
        <taxon>Propionibacteriales</taxon>
        <taxon>Kribbellaceae</taxon>
        <taxon>Kribbella</taxon>
    </lineage>
</organism>
<gene>
    <name evidence="12" type="ORF">GCM10009744_19820</name>
</gene>
<dbReference type="PANTHER" id="PTHR23513:SF9">
    <property type="entry name" value="ENTEROBACTIN EXPORTER ENTS"/>
    <property type="match status" value="1"/>
</dbReference>
<keyword evidence="2" id="KW-0813">Transport</keyword>
<feature type="transmembrane region" description="Helical" evidence="10">
    <location>
        <begin position="35"/>
        <end position="60"/>
    </location>
</feature>
<evidence type="ECO:0000256" key="10">
    <source>
        <dbReference type="SAM" id="Phobius"/>
    </source>
</evidence>
<feature type="transmembrane region" description="Helical" evidence="10">
    <location>
        <begin position="406"/>
        <end position="426"/>
    </location>
</feature>
<dbReference type="PROSITE" id="PS50850">
    <property type="entry name" value="MFS"/>
    <property type="match status" value="1"/>
</dbReference>
<feature type="compositionally biased region" description="Basic and acidic residues" evidence="9">
    <location>
        <begin position="437"/>
        <end position="452"/>
    </location>
</feature>
<name>A0ABN2F7I8_9ACTN</name>
<evidence type="ECO:0000256" key="4">
    <source>
        <dbReference type="ARBA" id="ARBA00022692"/>
    </source>
</evidence>
<feature type="transmembrane region" description="Helical" evidence="10">
    <location>
        <begin position="174"/>
        <end position="191"/>
    </location>
</feature>
<proteinExistence type="inferred from homology"/>
<dbReference type="Proteomes" id="UP001501319">
    <property type="component" value="Unassembled WGS sequence"/>
</dbReference>
<evidence type="ECO:0000256" key="1">
    <source>
        <dbReference type="ARBA" id="ARBA00004429"/>
    </source>
</evidence>
<evidence type="ECO:0000256" key="7">
    <source>
        <dbReference type="ARBA" id="ARBA00038075"/>
    </source>
</evidence>
<keyword evidence="6 10" id="KW-0472">Membrane</keyword>
<dbReference type="Gene3D" id="1.20.1250.20">
    <property type="entry name" value="MFS general substrate transporter like domains"/>
    <property type="match status" value="1"/>
</dbReference>
<feature type="transmembrane region" description="Helical" evidence="10">
    <location>
        <begin position="342"/>
        <end position="366"/>
    </location>
</feature>
<feature type="domain" description="Major facilitator superfamily (MFS) profile" evidence="11">
    <location>
        <begin position="34"/>
        <end position="431"/>
    </location>
</feature>
<feature type="region of interest" description="Disordered" evidence="9">
    <location>
        <begin position="1"/>
        <end position="26"/>
    </location>
</feature>
<protein>
    <recommendedName>
        <fullName evidence="8">Multidrug efflux pump Tap</fullName>
    </recommendedName>
</protein>
<dbReference type="EMBL" id="BAAANE010000004">
    <property type="protein sequence ID" value="GAA1631625.1"/>
    <property type="molecule type" value="Genomic_DNA"/>
</dbReference>
<feature type="transmembrane region" description="Helical" evidence="10">
    <location>
        <begin position="378"/>
        <end position="400"/>
    </location>
</feature>
<dbReference type="Pfam" id="PF07690">
    <property type="entry name" value="MFS_1"/>
    <property type="match status" value="1"/>
</dbReference>
<dbReference type="SUPFAM" id="SSF103473">
    <property type="entry name" value="MFS general substrate transporter"/>
    <property type="match status" value="1"/>
</dbReference>
<feature type="transmembrane region" description="Helical" evidence="10">
    <location>
        <begin position="290"/>
        <end position="310"/>
    </location>
</feature>
<sequence length="462" mass="47406">MTATPDAEPAPAPPAAGRHPPTAAPAPSTPYRAPLVAFLVANVVSLCGTRVSAIAIPWFVLVTTGSPVKMGLAAAAETLPLVVSKAFGGPLIDRLGGRLVSVSADIGSTVVVGLIPLLHLLGMLHFTTLLALVAVAGALRGPGDAAKGTLIPDIADAAKVPLERVTGLESTTERFAGFVAFLIAGGLISLVGAANALWIDAASFAICAALIRVWVPRRSAAAAAAQAAEADQENYLQQLRTGWRFLSRDRLIRPLVLMISVTNLLDAASFAVLLPVWVHDHGHGPAQTTLILTVFSITATVFALLAASIGERIPRRLAFTLSFLVCGAPRFIALAFDLPLWVILLAFAASGVGAGFINPILGALFIERIPRHMLGRVDSLAGALGWAGIPLGGVLAGAAIAGIGLAPALLVAGGLYLLATLSPLVMGGSENWGGRRAKQDPPDPEETAEHPDLAAVPTAAAS</sequence>
<feature type="region of interest" description="Disordered" evidence="9">
    <location>
        <begin position="431"/>
        <end position="462"/>
    </location>
</feature>